<dbReference type="PANTHER" id="PTHR15481">
    <property type="entry name" value="RIBONUCLEIC ACID BINDING PROTEIN S1"/>
    <property type="match status" value="1"/>
</dbReference>
<dbReference type="InterPro" id="IPR035979">
    <property type="entry name" value="RBD_domain_sf"/>
</dbReference>
<evidence type="ECO:0000313" key="5">
    <source>
        <dbReference type="EMBL" id="KAK8878091.1"/>
    </source>
</evidence>
<feature type="region of interest" description="Disordered" evidence="3">
    <location>
        <begin position="263"/>
        <end position="283"/>
    </location>
</feature>
<sequence>MKQTVNTPNSKESKLFFSNISFNAEELDILELFGQHGKINDIQLLRDKFGRSLGTGYVEFEDPASNQKAIDALNGKLYKDKIIHLKITKTNLGSDPFENIGPEFPIKFKNDINKLKGEFKNNDYYSNSSLSDLPNLPPPLTLPPPPPPLFPMDSIPSNLTLQNPPFMISSEFGGMPSTNEPSKNYKKKKASTNNYSDTEYDYDSDYSDNYYSDYYYSDADDNQTKKNIPKMPPVLPPPSQYQMNPLPQKYEDDFTAYPLQPLRHPPPLPPLPPIPPPPNASAPPLLSNSSNSHINNYVPSRNAGFPLPPPPTLMNPPPLNEINIIPQAPAYEIQTENNYGYGFRPPPSTISSSTLILPHEHHHHHRSRRTHIGEYPANVIDSMGNIHETDDQWMVMPPSKESLYWRTKRTQVIEDLKKAAYDEIRKASRDKSG</sequence>
<dbReference type="Proteomes" id="UP001470230">
    <property type="component" value="Unassembled WGS sequence"/>
</dbReference>
<keyword evidence="1 2" id="KW-0694">RNA-binding</keyword>
<feature type="compositionally biased region" description="Pro residues" evidence="3">
    <location>
        <begin position="135"/>
        <end position="150"/>
    </location>
</feature>
<feature type="domain" description="RRM" evidence="4">
    <location>
        <begin position="13"/>
        <end position="90"/>
    </location>
</feature>
<organism evidence="5 6">
    <name type="scientific">Tritrichomonas musculus</name>
    <dbReference type="NCBI Taxonomy" id="1915356"/>
    <lineage>
        <taxon>Eukaryota</taxon>
        <taxon>Metamonada</taxon>
        <taxon>Parabasalia</taxon>
        <taxon>Tritrichomonadida</taxon>
        <taxon>Tritrichomonadidae</taxon>
        <taxon>Tritrichomonas</taxon>
    </lineage>
</organism>
<dbReference type="SUPFAM" id="SSF54928">
    <property type="entry name" value="RNA-binding domain, RBD"/>
    <property type="match status" value="1"/>
</dbReference>
<feature type="region of interest" description="Disordered" evidence="3">
    <location>
        <begin position="130"/>
        <end position="156"/>
    </location>
</feature>
<dbReference type="InterPro" id="IPR000504">
    <property type="entry name" value="RRM_dom"/>
</dbReference>
<keyword evidence="6" id="KW-1185">Reference proteome</keyword>
<dbReference type="PANTHER" id="PTHR15481:SF5">
    <property type="entry name" value="SQUAMOUS CELL CARCINOMA ANTIGEN RECOGNIZED BY T-CELLS 3"/>
    <property type="match status" value="1"/>
</dbReference>
<feature type="compositionally biased region" description="Pro residues" evidence="3">
    <location>
        <begin position="263"/>
        <end position="281"/>
    </location>
</feature>
<protein>
    <recommendedName>
        <fullName evidence="4">RRM domain-containing protein</fullName>
    </recommendedName>
</protein>
<accession>A0ABR2JK40</accession>
<reference evidence="5 6" key="1">
    <citation type="submission" date="2024-04" db="EMBL/GenBank/DDBJ databases">
        <title>Tritrichomonas musculus Genome.</title>
        <authorList>
            <person name="Alves-Ferreira E."/>
            <person name="Grigg M."/>
            <person name="Lorenzi H."/>
            <person name="Galac M."/>
        </authorList>
    </citation>
    <scope>NUCLEOTIDE SEQUENCE [LARGE SCALE GENOMIC DNA]</scope>
    <source>
        <strain evidence="5 6">EAF2021</strain>
    </source>
</reference>
<dbReference type="EMBL" id="JAPFFF010000011">
    <property type="protein sequence ID" value="KAK8878091.1"/>
    <property type="molecule type" value="Genomic_DNA"/>
</dbReference>
<dbReference type="PROSITE" id="PS50102">
    <property type="entry name" value="RRM"/>
    <property type="match status" value="1"/>
</dbReference>
<proteinExistence type="predicted"/>
<evidence type="ECO:0000256" key="2">
    <source>
        <dbReference type="PROSITE-ProRule" id="PRU00176"/>
    </source>
</evidence>
<gene>
    <name evidence="5" type="ORF">M9Y10_004854</name>
</gene>
<dbReference type="Pfam" id="PF00076">
    <property type="entry name" value="RRM_1"/>
    <property type="match status" value="1"/>
</dbReference>
<evidence type="ECO:0000256" key="1">
    <source>
        <dbReference type="ARBA" id="ARBA00022884"/>
    </source>
</evidence>
<evidence type="ECO:0000313" key="6">
    <source>
        <dbReference type="Proteomes" id="UP001470230"/>
    </source>
</evidence>
<dbReference type="CDD" id="cd00590">
    <property type="entry name" value="RRM_SF"/>
    <property type="match status" value="1"/>
</dbReference>
<evidence type="ECO:0000259" key="4">
    <source>
        <dbReference type="PROSITE" id="PS50102"/>
    </source>
</evidence>
<dbReference type="InterPro" id="IPR012677">
    <property type="entry name" value="Nucleotide-bd_a/b_plait_sf"/>
</dbReference>
<comment type="caution">
    <text evidence="5">The sequence shown here is derived from an EMBL/GenBank/DDBJ whole genome shotgun (WGS) entry which is preliminary data.</text>
</comment>
<evidence type="ECO:0000256" key="3">
    <source>
        <dbReference type="SAM" id="MobiDB-lite"/>
    </source>
</evidence>
<name>A0ABR2JK40_9EUKA</name>
<feature type="region of interest" description="Disordered" evidence="3">
    <location>
        <begin position="169"/>
        <end position="203"/>
    </location>
</feature>
<dbReference type="SMART" id="SM00360">
    <property type="entry name" value="RRM"/>
    <property type="match status" value="1"/>
</dbReference>
<dbReference type="Gene3D" id="3.30.70.330">
    <property type="match status" value="1"/>
</dbReference>